<reference evidence="2 3" key="1">
    <citation type="submission" date="2019-04" db="EMBL/GenBank/DDBJ databases">
        <title>Trinickia sp. 7GSK02, isolated from subtropical forest soil.</title>
        <authorList>
            <person name="Gao Z.-H."/>
            <person name="Qiu L.-H."/>
        </authorList>
    </citation>
    <scope>NUCLEOTIDE SEQUENCE [LARGE SCALE GENOMIC DNA]</scope>
    <source>
        <strain evidence="2 3">7GSK02</strain>
    </source>
</reference>
<dbReference type="SUPFAM" id="SSF101874">
    <property type="entry name" value="YceI-like"/>
    <property type="match status" value="1"/>
</dbReference>
<dbReference type="InterPro" id="IPR007372">
    <property type="entry name" value="Lipid/polyisoprenoid-bd_YceI"/>
</dbReference>
<keyword evidence="3" id="KW-1185">Reference proteome</keyword>
<protein>
    <submittedName>
        <fullName evidence="2">YceI family protein</fullName>
    </submittedName>
</protein>
<dbReference type="RefSeq" id="WP_136895865.1">
    <property type="nucleotide sequence ID" value="NZ_SWJE01000007.1"/>
</dbReference>
<organism evidence="2 3">
    <name type="scientific">Trinickia terrae</name>
    <dbReference type="NCBI Taxonomy" id="2571161"/>
    <lineage>
        <taxon>Bacteria</taxon>
        <taxon>Pseudomonadati</taxon>
        <taxon>Pseudomonadota</taxon>
        <taxon>Betaproteobacteria</taxon>
        <taxon>Burkholderiales</taxon>
        <taxon>Burkholderiaceae</taxon>
        <taxon>Trinickia</taxon>
    </lineage>
</organism>
<feature type="domain" description="Lipid/polyisoprenoid-binding YceI-like" evidence="1">
    <location>
        <begin position="36"/>
        <end position="200"/>
    </location>
</feature>
<comment type="caution">
    <text evidence="2">The sequence shown here is derived from an EMBL/GenBank/DDBJ whole genome shotgun (WGS) entry which is preliminary data.</text>
</comment>
<name>A0A4V5PK44_9BURK</name>
<dbReference type="OrthoDB" id="9811006at2"/>
<dbReference type="InterPro" id="IPR036761">
    <property type="entry name" value="TTHA0802/YceI-like_sf"/>
</dbReference>
<evidence type="ECO:0000259" key="1">
    <source>
        <dbReference type="SMART" id="SM00867"/>
    </source>
</evidence>
<dbReference type="AlphaFoldDB" id="A0A4V5PK44"/>
<dbReference type="EMBL" id="SWJE01000007">
    <property type="protein sequence ID" value="TKC88470.1"/>
    <property type="molecule type" value="Genomic_DNA"/>
</dbReference>
<accession>A0A4V5PK44</accession>
<dbReference type="PANTHER" id="PTHR34406">
    <property type="entry name" value="PROTEIN YCEI"/>
    <property type="match status" value="1"/>
</dbReference>
<proteinExistence type="predicted"/>
<evidence type="ECO:0000313" key="2">
    <source>
        <dbReference type="EMBL" id="TKC88470.1"/>
    </source>
</evidence>
<dbReference type="PANTHER" id="PTHR34406:SF1">
    <property type="entry name" value="PROTEIN YCEI"/>
    <property type="match status" value="1"/>
</dbReference>
<dbReference type="Proteomes" id="UP000305539">
    <property type="component" value="Unassembled WGS sequence"/>
</dbReference>
<gene>
    <name evidence="2" type="ORF">FAZ69_14490</name>
</gene>
<dbReference type="Gene3D" id="2.40.128.110">
    <property type="entry name" value="Lipid/polyisoprenoid-binding, YceI-like"/>
    <property type="match status" value="1"/>
</dbReference>
<dbReference type="Pfam" id="PF04264">
    <property type="entry name" value="YceI"/>
    <property type="match status" value="1"/>
</dbReference>
<evidence type="ECO:0000313" key="3">
    <source>
        <dbReference type="Proteomes" id="UP000305539"/>
    </source>
</evidence>
<sequence length="206" mass="22251">MALGIAAGAALFAGCTPLQVVTHSVSTAEARVPQGHYELDPHHWSIVFDVDHLKYSRFTMRFDRASAALDWNAGGLDASTVTASIDAASVDTNVPILDKLVKGADMFDVERNPQIRFASTHFERTGEAAGKLTGDLTIRGTTRPVTLDVTFNGFAPDPLTKEDKLGFSAEGRFSRAQFGLTTWYPAVGDDVHVRIQAEFVKPKAGS</sequence>
<dbReference type="SMART" id="SM00867">
    <property type="entry name" value="YceI"/>
    <property type="match status" value="1"/>
</dbReference>